<name>A0A1H9YQM8_9EURY</name>
<dbReference type="EMBL" id="FOHQ01000001">
    <property type="protein sequence ID" value="SES70808.1"/>
    <property type="molecule type" value="Genomic_DNA"/>
</dbReference>
<dbReference type="NCBIfam" id="TIGR04213">
    <property type="entry name" value="PGF_pre_PGF"/>
    <property type="match status" value="1"/>
</dbReference>
<keyword evidence="2" id="KW-0677">Repeat</keyword>
<dbReference type="STRING" id="1353158.SAMN04488587_0716"/>
<dbReference type="NCBIfam" id="TIGR03804">
    <property type="entry name" value="para_beta_helix"/>
    <property type="match status" value="7"/>
</dbReference>
<dbReference type="PANTHER" id="PTHR22990">
    <property type="entry name" value="F-BOX ONLY PROTEIN"/>
    <property type="match status" value="1"/>
</dbReference>
<dbReference type="Pfam" id="PF05048">
    <property type="entry name" value="NosD"/>
    <property type="match status" value="2"/>
</dbReference>
<evidence type="ECO:0000259" key="6">
    <source>
        <dbReference type="SMART" id="SM00722"/>
    </source>
</evidence>
<dbReference type="InterPro" id="IPR012334">
    <property type="entry name" value="Pectin_lyas_fold"/>
</dbReference>
<gene>
    <name evidence="7" type="ORF">SAMN04488587_0716</name>
</gene>
<dbReference type="InterPro" id="IPR022441">
    <property type="entry name" value="Para_beta_helix_rpt-2"/>
</dbReference>
<dbReference type="SUPFAM" id="SSF51126">
    <property type="entry name" value="Pectin lyase-like"/>
    <property type="match status" value="2"/>
</dbReference>
<proteinExistence type="predicted"/>
<dbReference type="PANTHER" id="PTHR22990:SF15">
    <property type="entry name" value="F-BOX ONLY PROTEIN 10"/>
    <property type="match status" value="1"/>
</dbReference>
<dbReference type="InterPro" id="IPR007742">
    <property type="entry name" value="NosD_dom"/>
</dbReference>
<keyword evidence="5" id="KW-1133">Transmembrane helix</keyword>
<dbReference type="InterPro" id="IPR006457">
    <property type="entry name" value="S_layer-rel_Mac"/>
</dbReference>
<comment type="pathway">
    <text evidence="1">Protein modification; protein ubiquitination.</text>
</comment>
<evidence type="ECO:0000256" key="1">
    <source>
        <dbReference type="ARBA" id="ARBA00004906"/>
    </source>
</evidence>
<dbReference type="InterPro" id="IPR006626">
    <property type="entry name" value="PbH1"/>
</dbReference>
<feature type="domain" description="Carbohydrate-binding/sugar hydrolysis" evidence="6">
    <location>
        <begin position="856"/>
        <end position="988"/>
    </location>
</feature>
<dbReference type="Proteomes" id="UP000243338">
    <property type="component" value="Unassembled WGS sequence"/>
</dbReference>
<dbReference type="Gene3D" id="2.160.20.10">
    <property type="entry name" value="Single-stranded right-handed beta-helix, Pectin lyase-like"/>
    <property type="match status" value="2"/>
</dbReference>
<keyword evidence="5" id="KW-0812">Transmembrane</keyword>
<dbReference type="SMART" id="SM00710">
    <property type="entry name" value="PbH1"/>
    <property type="match status" value="13"/>
</dbReference>
<dbReference type="Gene3D" id="2.60.40.10">
    <property type="entry name" value="Immunoglobulins"/>
    <property type="match status" value="1"/>
</dbReference>
<keyword evidence="3" id="KW-0833">Ubl conjugation pathway</keyword>
<dbReference type="NCBIfam" id="TIGR01567">
    <property type="entry name" value="S_layer_rel_Mac"/>
    <property type="match status" value="2"/>
</dbReference>
<accession>A0A1H9YQM8</accession>
<feature type="region of interest" description="Disordered" evidence="4">
    <location>
        <begin position="89"/>
        <end position="110"/>
    </location>
</feature>
<feature type="transmembrane region" description="Helical" evidence="5">
    <location>
        <begin position="1439"/>
        <end position="1459"/>
    </location>
</feature>
<evidence type="ECO:0000256" key="4">
    <source>
        <dbReference type="SAM" id="MobiDB-lite"/>
    </source>
</evidence>
<dbReference type="Pfam" id="PF09136">
    <property type="entry name" value="Glucodextran_B"/>
    <property type="match status" value="1"/>
</dbReference>
<evidence type="ECO:0000313" key="7">
    <source>
        <dbReference type="EMBL" id="SES70808.1"/>
    </source>
</evidence>
<dbReference type="InterPro" id="IPR026453">
    <property type="entry name" value="PGF_pre_PGF"/>
</dbReference>
<keyword evidence="8" id="KW-1185">Reference proteome</keyword>
<dbReference type="Gene3D" id="2.60.98.40">
    <property type="match status" value="2"/>
</dbReference>
<protein>
    <submittedName>
        <fullName evidence="7">S-layer family duplication domain-containing protein</fullName>
    </submittedName>
</protein>
<dbReference type="Gene3D" id="2.60.40.4190">
    <property type="match status" value="2"/>
</dbReference>
<dbReference type="InterPro" id="IPR011050">
    <property type="entry name" value="Pectin_lyase_fold/virulence"/>
</dbReference>
<evidence type="ECO:0000256" key="5">
    <source>
        <dbReference type="SAM" id="Phobius"/>
    </source>
</evidence>
<evidence type="ECO:0000256" key="3">
    <source>
        <dbReference type="ARBA" id="ARBA00022786"/>
    </source>
</evidence>
<reference evidence="8" key="1">
    <citation type="submission" date="2016-10" db="EMBL/GenBank/DDBJ databases">
        <authorList>
            <person name="Varghese N."/>
            <person name="Submissions S."/>
        </authorList>
    </citation>
    <scope>NUCLEOTIDE SEQUENCE [LARGE SCALE GENOMIC DNA]</scope>
    <source>
        <strain evidence="8">SLH 33</strain>
    </source>
</reference>
<sequence>MLFMDRLNSINLKRIHRSMYFTISVLLILVMSAGLVSAYDADTNDDGKLNFIKFDIIDISENRFVPIDQTKILVDSNIATVVASTDLGSSNNSSSGGSGGGSAGNFTMEGSRQLSPENEIRGPVFTGNFSTWNNNSIEIIDAQDFAGFYYDLDDDLSGETLTLYQNGTLNSRVLDSDAVQNPLVYATSAMYSSPKFEFMLENNSSVPLSYQTVGFMGEQYASIIQDNVAKLSPLLIDTDDRYTLRLNQTLELGEGYAITPKQIDVDGEKVWLELTRNGGFIDDEIISTGANETTSNRTWYYEQEVLGENVVTLIVHVDEVFQDQDDSLCVIEGIWQISDQVTEVDLGDKYGKMIVSSVDNTSIIMELDDDIVLDAGSTNNLMENFEFRVADETTLRFYLRKTLTESGIYEIRGTVVDSPSSNETYSWNAHSFAGFWYDFDNNATSEVLTVHGIDNLDRTIDANLGELIYTATIVYDIQPKFDFKTGSTDWTYEKIGFLGEEYIPIEQDPQILTKLLIDDDSSNLIGVGHSLNLSEGYVVTPKQIDVTGDKVWLELTKNGTFLDDDVINASTNATTSDKTWYYKQDILNETDVLTLIIHVDEVNQSGNFIIIDGIWQISDDFMEIADGEEFGKMEIIGVSTNAIELRSTEDIVLDAGSTNNLTDNFALRVADDSSNLRFYPFIEYNVINEITVDDSGGQDYATIQAAVGNATDGDTILVYPGTYTENVYVNKELTFISQSGNPFDTIVQAADPNNHVFYVTADNVTICGFNVTGATGGFGIGLGGLEGCTIAGNSLSNNDYGIWLGQSINNTLSSNIVSNNSWGIVLFDSSDNNTLSNNTASSNNGDGIYLDSSSDNMLGSNIVSNNDYGIVLFDSSGNNTLSNNIVSNNGDGIWLFGSSGNNTLSNNIVSNNGGGIWLFGSSGNNTLSNNTASSNSEAGICLFGSSNNTLNDNTASSNSEAGIYLNSSSDNMLSSNIVSNNYWGIWLDQSSDNNLLSNNTANSNTDCGIGLLNSSNNMLNDNTANSNNEVGIGLMNSSNNTLSSNIVSNNSDGGVYLEDSSNSLIYNNYFNNTNNVEYNGTNTGNIWNITMTVGTNIVGGPLLGGNYWVHPNGTGFSLDTADSNKDGICDEQCNLSGTEIDYLPLSIVVDNLLPVISITSPADGYSTTASSIAVSGLVNGTGSLPLVTVNDIAAETTILDFNGTFTATVPLAMGTNTIYANVTDAAGNTNTTYVNVTRISSGGNGGGGGGGGSGATGEAFENIAFKEVKTENIVGGLEISYTFDDEQNAIEYINFSALRNYGRVSTTVEVLKNRSAMVDESAPGVVYSNLNIWVGKSGFATEDNIADPVIGFCVAKAWLIENGIDENSIALYRHNEGKWNVLNTMKVGEDGEYIYFEAETPGFSPFAITGQKSKMVEEVPEEKPEGEVVEEEPEEEPNGIPWISTGLLILILVGVHLLMRKRG</sequence>
<dbReference type="InterPro" id="IPR006633">
    <property type="entry name" value="Carb-bd_sugar_hydrolysis-dom"/>
</dbReference>
<feature type="domain" description="Carbohydrate-binding/sugar hydrolysis" evidence="6">
    <location>
        <begin position="718"/>
        <end position="851"/>
    </location>
</feature>
<dbReference type="Pfam" id="PF07752">
    <property type="entry name" value="S-layer"/>
    <property type="match status" value="2"/>
</dbReference>
<dbReference type="InterPro" id="IPR051550">
    <property type="entry name" value="SCF-Subunits/Alg-Epimerases"/>
</dbReference>
<evidence type="ECO:0000256" key="2">
    <source>
        <dbReference type="ARBA" id="ARBA00022737"/>
    </source>
</evidence>
<dbReference type="SMART" id="SM00722">
    <property type="entry name" value="CASH"/>
    <property type="match status" value="2"/>
</dbReference>
<keyword evidence="5" id="KW-0472">Membrane</keyword>
<dbReference type="InterPro" id="IPR013783">
    <property type="entry name" value="Ig-like_fold"/>
</dbReference>
<organism evidence="7 8">
    <name type="scientific">Methanococcoides vulcani</name>
    <dbReference type="NCBI Taxonomy" id="1353158"/>
    <lineage>
        <taxon>Archaea</taxon>
        <taxon>Methanobacteriati</taxon>
        <taxon>Methanobacteriota</taxon>
        <taxon>Stenosarchaea group</taxon>
        <taxon>Methanomicrobia</taxon>
        <taxon>Methanosarcinales</taxon>
        <taxon>Methanosarcinaceae</taxon>
        <taxon>Methanococcoides</taxon>
    </lineage>
</organism>
<evidence type="ECO:0000313" key="8">
    <source>
        <dbReference type="Proteomes" id="UP000243338"/>
    </source>
</evidence>